<evidence type="ECO:0000313" key="2">
    <source>
        <dbReference type="Proteomes" id="UP001302602"/>
    </source>
</evidence>
<proteinExistence type="predicted"/>
<reference evidence="1" key="1">
    <citation type="journal article" date="2023" name="Mol. Phylogenet. Evol.">
        <title>Genome-scale phylogeny and comparative genomics of the fungal order Sordariales.</title>
        <authorList>
            <person name="Hensen N."/>
            <person name="Bonometti L."/>
            <person name="Westerberg I."/>
            <person name="Brannstrom I.O."/>
            <person name="Guillou S."/>
            <person name="Cros-Aarteil S."/>
            <person name="Calhoun S."/>
            <person name="Haridas S."/>
            <person name="Kuo A."/>
            <person name="Mondo S."/>
            <person name="Pangilinan J."/>
            <person name="Riley R."/>
            <person name="LaButti K."/>
            <person name="Andreopoulos B."/>
            <person name="Lipzen A."/>
            <person name="Chen C."/>
            <person name="Yan M."/>
            <person name="Daum C."/>
            <person name="Ng V."/>
            <person name="Clum A."/>
            <person name="Steindorff A."/>
            <person name="Ohm R.A."/>
            <person name="Martin F."/>
            <person name="Silar P."/>
            <person name="Natvig D.O."/>
            <person name="Lalanne C."/>
            <person name="Gautier V."/>
            <person name="Ament-Velasquez S.L."/>
            <person name="Kruys A."/>
            <person name="Hutchinson M.I."/>
            <person name="Powell A.J."/>
            <person name="Barry K."/>
            <person name="Miller A.N."/>
            <person name="Grigoriev I.V."/>
            <person name="Debuchy R."/>
            <person name="Gladieux P."/>
            <person name="Hiltunen Thoren M."/>
            <person name="Johannesson H."/>
        </authorList>
    </citation>
    <scope>NUCLEOTIDE SEQUENCE</scope>
    <source>
        <strain evidence="1">CBS 731.68</strain>
    </source>
</reference>
<dbReference type="GeneID" id="87822884"/>
<name>A0AAN6Z6J1_9PEZI</name>
<evidence type="ECO:0000313" key="1">
    <source>
        <dbReference type="EMBL" id="KAK4126907.1"/>
    </source>
</evidence>
<comment type="caution">
    <text evidence="1">The sequence shown here is derived from an EMBL/GenBank/DDBJ whole genome shotgun (WGS) entry which is preliminary data.</text>
</comment>
<organism evidence="1 2">
    <name type="scientific">Parathielavia appendiculata</name>
    <dbReference type="NCBI Taxonomy" id="2587402"/>
    <lineage>
        <taxon>Eukaryota</taxon>
        <taxon>Fungi</taxon>
        <taxon>Dikarya</taxon>
        <taxon>Ascomycota</taxon>
        <taxon>Pezizomycotina</taxon>
        <taxon>Sordariomycetes</taxon>
        <taxon>Sordariomycetidae</taxon>
        <taxon>Sordariales</taxon>
        <taxon>Chaetomiaceae</taxon>
        <taxon>Parathielavia</taxon>
    </lineage>
</organism>
<sequence length="193" mass="21643">MQHGPASGTAEACARTCMKLQKGVTLELLGPRRFCHMREGSLAHDSLHHLSREYGLASRPAQAICKDTAKTHRCRCKSSQERDTDAQHSPDGFSVPEFTKPVYVVLSSHLEGNQDKLMIYPKACHGIPSLLLHKAPISDELGLRVGGLQQHKGGHVSRQLKHDIDHPYRRLCWRQAARRLRIAVWKKTASFTP</sequence>
<protein>
    <submittedName>
        <fullName evidence="1">Uncharacterized protein</fullName>
    </submittedName>
</protein>
<reference evidence="1" key="2">
    <citation type="submission" date="2023-05" db="EMBL/GenBank/DDBJ databases">
        <authorList>
            <consortium name="Lawrence Berkeley National Laboratory"/>
            <person name="Steindorff A."/>
            <person name="Hensen N."/>
            <person name="Bonometti L."/>
            <person name="Westerberg I."/>
            <person name="Brannstrom I.O."/>
            <person name="Guillou S."/>
            <person name="Cros-Aarteil S."/>
            <person name="Calhoun S."/>
            <person name="Haridas S."/>
            <person name="Kuo A."/>
            <person name="Mondo S."/>
            <person name="Pangilinan J."/>
            <person name="Riley R."/>
            <person name="Labutti K."/>
            <person name="Andreopoulos B."/>
            <person name="Lipzen A."/>
            <person name="Chen C."/>
            <person name="Yanf M."/>
            <person name="Daum C."/>
            <person name="Ng V."/>
            <person name="Clum A."/>
            <person name="Ohm R."/>
            <person name="Martin F."/>
            <person name="Silar P."/>
            <person name="Natvig D."/>
            <person name="Lalanne C."/>
            <person name="Gautier V."/>
            <person name="Ament-Velasquez S.L."/>
            <person name="Kruys A."/>
            <person name="Hutchinson M.I."/>
            <person name="Powell A.J."/>
            <person name="Barry K."/>
            <person name="Miller A.N."/>
            <person name="Grigoriev I.V."/>
            <person name="Debuchy R."/>
            <person name="Gladieux P."/>
            <person name="Thoren M.H."/>
            <person name="Johannesson H."/>
        </authorList>
    </citation>
    <scope>NUCLEOTIDE SEQUENCE</scope>
    <source>
        <strain evidence="1">CBS 731.68</strain>
    </source>
</reference>
<dbReference type="EMBL" id="MU853224">
    <property type="protein sequence ID" value="KAK4126907.1"/>
    <property type="molecule type" value="Genomic_DNA"/>
</dbReference>
<dbReference type="Proteomes" id="UP001302602">
    <property type="component" value="Unassembled WGS sequence"/>
</dbReference>
<keyword evidence="2" id="KW-1185">Reference proteome</keyword>
<gene>
    <name evidence="1" type="ORF">N657DRAFT_180375</name>
</gene>
<dbReference type="AlphaFoldDB" id="A0AAN6Z6J1"/>
<dbReference type="RefSeq" id="XP_062650678.1">
    <property type="nucleotide sequence ID" value="XM_062786118.1"/>
</dbReference>
<accession>A0AAN6Z6J1</accession>